<dbReference type="GO" id="GO:0016020">
    <property type="term" value="C:membrane"/>
    <property type="evidence" value="ECO:0007669"/>
    <property type="project" value="InterPro"/>
</dbReference>
<dbReference type="Proteomes" id="UP000005496">
    <property type="component" value="Unassembled WGS sequence"/>
</dbReference>
<keyword evidence="1" id="KW-1133">Transmembrane helix</keyword>
<feature type="domain" description="EamA" evidence="2">
    <location>
        <begin position="14"/>
        <end position="146"/>
    </location>
</feature>
<evidence type="ECO:0000256" key="1">
    <source>
        <dbReference type="SAM" id="Phobius"/>
    </source>
</evidence>
<accession>D6SKK1</accession>
<feature type="transmembrane region" description="Helical" evidence="1">
    <location>
        <begin position="209"/>
        <end position="232"/>
    </location>
</feature>
<dbReference type="SUPFAM" id="SSF103481">
    <property type="entry name" value="Multidrug resistance efflux transporter EmrE"/>
    <property type="match status" value="2"/>
</dbReference>
<dbReference type="PANTHER" id="PTHR22911">
    <property type="entry name" value="ACYL-MALONYL CONDENSING ENZYME-RELATED"/>
    <property type="match status" value="1"/>
</dbReference>
<protein>
    <recommendedName>
        <fullName evidence="2">EamA domain-containing protein</fullName>
    </recommendedName>
</protein>
<dbReference type="PANTHER" id="PTHR22911:SF135">
    <property type="entry name" value="BLR4310 PROTEIN"/>
    <property type="match status" value="1"/>
</dbReference>
<dbReference type="InterPro" id="IPR000620">
    <property type="entry name" value="EamA_dom"/>
</dbReference>
<dbReference type="RefSeq" id="WP_008868346.1">
    <property type="nucleotide sequence ID" value="NZ_ACJN02000001.1"/>
</dbReference>
<reference evidence="3" key="1">
    <citation type="submission" date="2010-05" db="EMBL/GenBank/DDBJ databases">
        <title>The draft genome of Desulfonatronospira thiodismutans ASO3-1.</title>
        <authorList>
            <consortium name="US DOE Joint Genome Institute (JGI-PGF)"/>
            <person name="Lucas S."/>
            <person name="Copeland A."/>
            <person name="Lapidus A."/>
            <person name="Cheng J.-F."/>
            <person name="Bruce D."/>
            <person name="Goodwin L."/>
            <person name="Pitluck S."/>
            <person name="Chertkov O."/>
            <person name="Brettin T."/>
            <person name="Detter J.C."/>
            <person name="Han C."/>
            <person name="Land M.L."/>
            <person name="Hauser L."/>
            <person name="Kyrpides N."/>
            <person name="Mikhailova N."/>
            <person name="Muyzer G."/>
            <person name="Woyke T."/>
        </authorList>
    </citation>
    <scope>NUCLEOTIDE SEQUENCE [LARGE SCALE GENOMIC DNA]</scope>
    <source>
        <strain evidence="3">ASO3-1</strain>
    </source>
</reference>
<feature type="transmembrane region" description="Helical" evidence="1">
    <location>
        <begin position="103"/>
        <end position="123"/>
    </location>
</feature>
<dbReference type="Pfam" id="PF00892">
    <property type="entry name" value="EamA"/>
    <property type="match status" value="2"/>
</dbReference>
<proteinExistence type="predicted"/>
<evidence type="ECO:0000259" key="2">
    <source>
        <dbReference type="Pfam" id="PF00892"/>
    </source>
</evidence>
<feature type="transmembrane region" description="Helical" evidence="1">
    <location>
        <begin position="186"/>
        <end position="203"/>
    </location>
</feature>
<feature type="transmembrane region" description="Helical" evidence="1">
    <location>
        <begin position="75"/>
        <end position="97"/>
    </location>
</feature>
<dbReference type="EMBL" id="ACJN02000001">
    <property type="protein sequence ID" value="EFI35212.1"/>
    <property type="molecule type" value="Genomic_DNA"/>
</dbReference>
<keyword evidence="1" id="KW-0812">Transmembrane</keyword>
<organism evidence="3 4">
    <name type="scientific">Desulfonatronospira thiodismutans ASO3-1</name>
    <dbReference type="NCBI Taxonomy" id="555779"/>
    <lineage>
        <taxon>Bacteria</taxon>
        <taxon>Pseudomonadati</taxon>
        <taxon>Thermodesulfobacteriota</taxon>
        <taxon>Desulfovibrionia</taxon>
        <taxon>Desulfovibrionales</taxon>
        <taxon>Desulfonatronovibrionaceae</taxon>
        <taxon>Desulfonatronospira</taxon>
    </lineage>
</organism>
<evidence type="ECO:0000313" key="3">
    <source>
        <dbReference type="EMBL" id="EFI35212.1"/>
    </source>
</evidence>
<evidence type="ECO:0000313" key="4">
    <source>
        <dbReference type="Proteomes" id="UP000005496"/>
    </source>
</evidence>
<comment type="caution">
    <text evidence="3">The sequence shown here is derived from an EMBL/GenBank/DDBJ whole genome shotgun (WGS) entry which is preliminary data.</text>
</comment>
<feature type="transmembrane region" description="Helical" evidence="1">
    <location>
        <begin position="155"/>
        <end position="174"/>
    </location>
</feature>
<feature type="transmembrane region" description="Helical" evidence="1">
    <location>
        <begin position="267"/>
        <end position="285"/>
    </location>
</feature>
<feature type="transmembrane region" description="Helical" evidence="1">
    <location>
        <begin position="244"/>
        <end position="261"/>
    </location>
</feature>
<name>D6SKK1_9BACT</name>
<feature type="domain" description="EamA" evidence="2">
    <location>
        <begin position="156"/>
        <end position="282"/>
    </location>
</feature>
<feature type="transmembrane region" description="Helical" evidence="1">
    <location>
        <begin position="43"/>
        <end position="63"/>
    </location>
</feature>
<dbReference type="AlphaFoldDB" id="D6SKK1"/>
<dbReference type="OrthoDB" id="9810239at2"/>
<feature type="transmembrane region" description="Helical" evidence="1">
    <location>
        <begin position="130"/>
        <end position="149"/>
    </location>
</feature>
<sequence length="300" mass="32475">MNKHKSLLKTGYSRGIILAFTGAFVLSFDSLLIRLAMADPWTVLFWRGLLMGLTLSLVFYCDCRKLPFWEIKTQGSAALASGILFGVTSTGFVISILNTHVANSVLIFSTAPMFAAIFTRFILKEDIQARTWLAILAVMAGVAIVFKGSLGTGNLMGDLSALVAAVAVGGNYTILRRRPKIKRTAVVSLGGFATAALAFFWASPLSLELSSFMVLALMGIVQMPLASVLLAVSTRNLPSPEVSLFLLLEAVLGPFWVWLVIRESPPGLTWLGGLIILGTLTLYFAPALRRDPEVKPAHRV</sequence>
<dbReference type="InterPro" id="IPR037185">
    <property type="entry name" value="EmrE-like"/>
</dbReference>
<keyword evidence="4" id="KW-1185">Reference proteome</keyword>
<feature type="transmembrane region" description="Helical" evidence="1">
    <location>
        <begin position="12"/>
        <end position="37"/>
    </location>
</feature>
<gene>
    <name evidence="3" type="ORF">Dthio_PD2621</name>
</gene>
<keyword evidence="1" id="KW-0472">Membrane</keyword>
<dbReference type="eggNOG" id="COG0697">
    <property type="taxonomic scope" value="Bacteria"/>
</dbReference>